<protein>
    <submittedName>
        <fullName evidence="1">Uncharacterized protein</fullName>
    </submittedName>
</protein>
<dbReference type="Proteomes" id="UP001372338">
    <property type="component" value="Unassembled WGS sequence"/>
</dbReference>
<sequence>MPSLGMTRIHMPFEAFKEEYQHMMLVISLGRLLREERRCGGEQRSGLDGGAAENGDLDECSSQPFFFFFHLEPPAILLLQFKTPQVKRQHFIKGSNVKPIEDETAGGPP</sequence>
<organism evidence="1 2">
    <name type="scientific">Crotalaria pallida</name>
    <name type="common">Smooth rattlebox</name>
    <name type="synonym">Crotalaria striata</name>
    <dbReference type="NCBI Taxonomy" id="3830"/>
    <lineage>
        <taxon>Eukaryota</taxon>
        <taxon>Viridiplantae</taxon>
        <taxon>Streptophyta</taxon>
        <taxon>Embryophyta</taxon>
        <taxon>Tracheophyta</taxon>
        <taxon>Spermatophyta</taxon>
        <taxon>Magnoliopsida</taxon>
        <taxon>eudicotyledons</taxon>
        <taxon>Gunneridae</taxon>
        <taxon>Pentapetalae</taxon>
        <taxon>rosids</taxon>
        <taxon>fabids</taxon>
        <taxon>Fabales</taxon>
        <taxon>Fabaceae</taxon>
        <taxon>Papilionoideae</taxon>
        <taxon>50 kb inversion clade</taxon>
        <taxon>genistoids sensu lato</taxon>
        <taxon>core genistoids</taxon>
        <taxon>Crotalarieae</taxon>
        <taxon>Crotalaria</taxon>
    </lineage>
</organism>
<name>A0AAN9FR33_CROPI</name>
<dbReference type="EMBL" id="JAYWIO010000002">
    <property type="protein sequence ID" value="KAK7281012.1"/>
    <property type="molecule type" value="Genomic_DNA"/>
</dbReference>
<dbReference type="AlphaFoldDB" id="A0AAN9FR33"/>
<evidence type="ECO:0000313" key="2">
    <source>
        <dbReference type="Proteomes" id="UP001372338"/>
    </source>
</evidence>
<gene>
    <name evidence="1" type="ORF">RIF29_08642</name>
</gene>
<comment type="caution">
    <text evidence="1">The sequence shown here is derived from an EMBL/GenBank/DDBJ whole genome shotgun (WGS) entry which is preliminary data.</text>
</comment>
<evidence type="ECO:0000313" key="1">
    <source>
        <dbReference type="EMBL" id="KAK7281012.1"/>
    </source>
</evidence>
<proteinExistence type="predicted"/>
<reference evidence="1 2" key="1">
    <citation type="submission" date="2024-01" db="EMBL/GenBank/DDBJ databases">
        <title>The genomes of 5 underutilized Papilionoideae crops provide insights into root nodulation and disease resistanc.</title>
        <authorList>
            <person name="Yuan L."/>
        </authorList>
    </citation>
    <scope>NUCLEOTIDE SEQUENCE [LARGE SCALE GENOMIC DNA]</scope>
    <source>
        <strain evidence="1">ZHUSHIDOU_FW_LH</strain>
        <tissue evidence="1">Leaf</tissue>
    </source>
</reference>
<keyword evidence="2" id="KW-1185">Reference proteome</keyword>
<accession>A0AAN9FR33</accession>